<keyword evidence="4" id="KW-1185">Reference proteome</keyword>
<sequence>MRILHYALGFPPYRSGGLTKWCVDLMIQQAKEGHCVAMLWPGQMGMLNKKIAIKKQEDVCLKEQRLQSFEVINPLPVSFDEGIADFSAFTANAGTVAYDKFLDAVQPDVIHVHTLMGLHKSFLQAAKRRRIRLIFTAHDFFPVCPKVTMFRHGVICSNVKNCEECGVCNATALSLKKIQILQSPLYRRLKDSFIVKKLRKKHRDGYLSEATADDSAVPVGSAEDYKKLRNYYYSLLKLMDIIHYNSSVTKSVYEAVFDLPKNCIVTITHADITDNRRIKKFSDDQLHIRYLGPQSGAKGYFLLKEALDQLWEKKQNFCLDVHFQPIEMAPYMEVHPRYAYEELTKIFEQTDVLVTPSIWFETFGFTVLEALSYGVPVVISGTVGAKDILVDGAGIVVDNLTPDRLCDTLINLTTADLKKMNEIIVQKQPIMQIEAMSKQIETDCYGWNL</sequence>
<dbReference type="Proteomes" id="UP001198200">
    <property type="component" value="Unassembled WGS sequence"/>
</dbReference>
<name>A0AAE3JDA3_9FIRM</name>
<feature type="domain" description="Glycosyltransferase subfamily 4-like N-terminal" evidence="2">
    <location>
        <begin position="16"/>
        <end position="142"/>
    </location>
</feature>
<dbReference type="Gene3D" id="3.40.50.2000">
    <property type="entry name" value="Glycogen Phosphorylase B"/>
    <property type="match status" value="2"/>
</dbReference>
<comment type="caution">
    <text evidence="3">The sequence shown here is derived from an EMBL/GenBank/DDBJ whole genome shotgun (WGS) entry which is preliminary data.</text>
</comment>
<dbReference type="Pfam" id="PF13439">
    <property type="entry name" value="Glyco_transf_4"/>
    <property type="match status" value="1"/>
</dbReference>
<accession>A0AAE3JDA3</accession>
<evidence type="ECO:0000313" key="4">
    <source>
        <dbReference type="Proteomes" id="UP001198200"/>
    </source>
</evidence>
<proteinExistence type="predicted"/>
<keyword evidence="3" id="KW-0328">Glycosyltransferase</keyword>
<organism evidence="3 4">
    <name type="scientific">Anthropogastromicrobium aceti</name>
    <dbReference type="NCBI Taxonomy" id="2981768"/>
    <lineage>
        <taxon>Bacteria</taxon>
        <taxon>Bacillati</taxon>
        <taxon>Bacillota</taxon>
        <taxon>Clostridia</taxon>
        <taxon>Lachnospirales</taxon>
        <taxon>Lachnospiraceae</taxon>
        <taxon>Anthropogastromicrobium</taxon>
    </lineage>
</organism>
<dbReference type="PANTHER" id="PTHR45947">
    <property type="entry name" value="SULFOQUINOVOSYL TRANSFERASE SQD2"/>
    <property type="match status" value="1"/>
</dbReference>
<dbReference type="InterPro" id="IPR028098">
    <property type="entry name" value="Glyco_trans_4-like_N"/>
</dbReference>
<dbReference type="PANTHER" id="PTHR45947:SF3">
    <property type="entry name" value="SULFOQUINOVOSYL TRANSFERASE SQD2"/>
    <property type="match status" value="1"/>
</dbReference>
<dbReference type="GO" id="GO:0016757">
    <property type="term" value="F:glycosyltransferase activity"/>
    <property type="evidence" value="ECO:0007669"/>
    <property type="project" value="UniProtKB-KW"/>
</dbReference>
<feature type="domain" description="Glycosyl transferase family 1" evidence="1">
    <location>
        <begin position="336"/>
        <end position="418"/>
    </location>
</feature>
<protein>
    <submittedName>
        <fullName evidence="3">Glycosyltransferase</fullName>
        <ecNumber evidence="3">2.4.-.-</ecNumber>
    </submittedName>
</protein>
<keyword evidence="3" id="KW-0808">Transferase</keyword>
<dbReference type="EC" id="2.4.-.-" evidence="3"/>
<evidence type="ECO:0000313" key="3">
    <source>
        <dbReference type="EMBL" id="MCC2222458.1"/>
    </source>
</evidence>
<dbReference type="SUPFAM" id="SSF53756">
    <property type="entry name" value="UDP-Glycosyltransferase/glycogen phosphorylase"/>
    <property type="match status" value="1"/>
</dbReference>
<dbReference type="InterPro" id="IPR001296">
    <property type="entry name" value="Glyco_trans_1"/>
</dbReference>
<evidence type="ECO:0000259" key="1">
    <source>
        <dbReference type="Pfam" id="PF00534"/>
    </source>
</evidence>
<dbReference type="AlphaFoldDB" id="A0AAE3JDA3"/>
<dbReference type="InterPro" id="IPR050194">
    <property type="entry name" value="Glycosyltransferase_grp1"/>
</dbReference>
<reference evidence="3 4" key="1">
    <citation type="submission" date="2021-10" db="EMBL/GenBank/DDBJ databases">
        <title>Anaerobic single-cell dispensing facilitates the cultivation of human gut bacteria.</title>
        <authorList>
            <person name="Afrizal A."/>
        </authorList>
    </citation>
    <scope>NUCLEOTIDE SEQUENCE [LARGE SCALE GENOMIC DNA]</scope>
    <source>
        <strain evidence="3 4">CLA-AA-H224</strain>
    </source>
</reference>
<dbReference type="Pfam" id="PF00534">
    <property type="entry name" value="Glycos_transf_1"/>
    <property type="match status" value="1"/>
</dbReference>
<gene>
    <name evidence="3" type="ORF">LKD48_12585</name>
</gene>
<dbReference type="EMBL" id="JAJEQN010000036">
    <property type="protein sequence ID" value="MCC2222458.1"/>
    <property type="molecule type" value="Genomic_DNA"/>
</dbReference>
<dbReference type="RefSeq" id="WP_308732165.1">
    <property type="nucleotide sequence ID" value="NZ_JAJEQN010000036.1"/>
</dbReference>
<evidence type="ECO:0000259" key="2">
    <source>
        <dbReference type="Pfam" id="PF13439"/>
    </source>
</evidence>